<organism evidence="6 7">
    <name type="scientific">Ornithinibacillus bavariensis</name>
    <dbReference type="NCBI Taxonomy" id="545502"/>
    <lineage>
        <taxon>Bacteria</taxon>
        <taxon>Bacillati</taxon>
        <taxon>Bacillota</taxon>
        <taxon>Bacilli</taxon>
        <taxon>Bacillales</taxon>
        <taxon>Bacillaceae</taxon>
        <taxon>Ornithinibacillus</taxon>
    </lineage>
</organism>
<dbReference type="InterPro" id="IPR016163">
    <property type="entry name" value="Ald_DH_C"/>
</dbReference>
<protein>
    <submittedName>
        <fullName evidence="6">Aldehyde dehydrogenase</fullName>
    </submittedName>
</protein>
<reference evidence="6" key="1">
    <citation type="submission" date="2021-03" db="EMBL/GenBank/DDBJ databases">
        <title>Antimicrobial resistance genes in bacteria isolated from Japanese honey, and their potential for conferring macrolide and lincosamide resistance in the American foulbrood pathogen Paenibacillus larvae.</title>
        <authorList>
            <person name="Okamoto M."/>
            <person name="Kumagai M."/>
            <person name="Kanamori H."/>
            <person name="Takamatsu D."/>
        </authorList>
    </citation>
    <scope>NUCLEOTIDE SEQUENCE</scope>
    <source>
        <strain evidence="6">J43TS3</strain>
    </source>
</reference>
<dbReference type="GO" id="GO:0016620">
    <property type="term" value="F:oxidoreductase activity, acting on the aldehyde or oxo group of donors, NAD or NADP as acceptor"/>
    <property type="evidence" value="ECO:0007669"/>
    <property type="project" value="InterPro"/>
</dbReference>
<accession>A0A920C6A0</accession>
<dbReference type="InterPro" id="IPR016162">
    <property type="entry name" value="Ald_DH_N"/>
</dbReference>
<dbReference type="FunFam" id="3.40.309.10:FF:000012">
    <property type="entry name" value="Betaine aldehyde dehydrogenase"/>
    <property type="match status" value="1"/>
</dbReference>
<dbReference type="Proteomes" id="UP000676917">
    <property type="component" value="Unassembled WGS sequence"/>
</dbReference>
<proteinExistence type="inferred from homology"/>
<dbReference type="RefSeq" id="WP_244853249.1">
    <property type="nucleotide sequence ID" value="NZ_BORP01000001.1"/>
</dbReference>
<dbReference type="Gene3D" id="3.40.309.10">
    <property type="entry name" value="Aldehyde Dehydrogenase, Chain A, domain 2"/>
    <property type="match status" value="1"/>
</dbReference>
<comment type="caution">
    <text evidence="6">The sequence shown here is derived from an EMBL/GenBank/DDBJ whole genome shotgun (WGS) entry which is preliminary data.</text>
</comment>
<dbReference type="InterPro" id="IPR016161">
    <property type="entry name" value="Ald_DH/histidinol_DH"/>
</dbReference>
<sequence length="501" mass="55082">MDNYYLMYVNGEFRDTSSGEKITVLNPATEEVVGSCVKATKEEAEEAIQHARIAFDNGSWSGLKASQRASYLYQIADKLEERIDALTKLHVQESGSTIIKAKGEIHSSVRTIRHFAKLCQTDYHYEAITPNEEAISFSYNFIEREPIGVCAGIVPWNFPFSLAIWKIAPALATGNTIIVKPASETPLTMLELAKIVDEVGLPKGVLNIIPGSGAVIGETLAEHPQIDKIAFTGSTVVGKRVMELASTNVKIVTLELGGKSANIILDDANLEVAIDGALFGTFYHSGQVCESGTRLLVQESIYDEVINKLVERAKMIKVGDPFQPQSGMGPVISRKQRDQIEEYIRIGKEEGARLVLGGERPAGSIFEKGFWIMPTIFADVKNDMRIAQEEIFGPVLSVIKFKTDDEAVQIANDTIYGLAGGVWSKNNKRAVSVAKRMRTGTVWINAYHLLADTAPFGGYKQSGIGRELGIQGLLAYTQTKHIHVDLDQSTSRYKILLPEKE</sequence>
<dbReference type="Pfam" id="PF00171">
    <property type="entry name" value="Aldedh"/>
    <property type="match status" value="1"/>
</dbReference>
<dbReference type="PANTHER" id="PTHR11699">
    <property type="entry name" value="ALDEHYDE DEHYDROGENASE-RELATED"/>
    <property type="match status" value="1"/>
</dbReference>
<evidence type="ECO:0000313" key="6">
    <source>
        <dbReference type="EMBL" id="GIO25482.1"/>
    </source>
</evidence>
<gene>
    <name evidence="6" type="ORF">J43TS3_00930</name>
</gene>
<dbReference type="FunFam" id="3.40.605.10:FF:000007">
    <property type="entry name" value="NAD/NADP-dependent betaine aldehyde dehydrogenase"/>
    <property type="match status" value="1"/>
</dbReference>
<evidence type="ECO:0000256" key="3">
    <source>
        <dbReference type="PROSITE-ProRule" id="PRU10007"/>
    </source>
</evidence>
<dbReference type="Gene3D" id="3.40.605.10">
    <property type="entry name" value="Aldehyde Dehydrogenase, Chain A, domain 1"/>
    <property type="match status" value="1"/>
</dbReference>
<name>A0A920C6A0_9BACI</name>
<evidence type="ECO:0000313" key="7">
    <source>
        <dbReference type="Proteomes" id="UP000676917"/>
    </source>
</evidence>
<dbReference type="PROSITE" id="PS00687">
    <property type="entry name" value="ALDEHYDE_DEHYDR_GLU"/>
    <property type="match status" value="1"/>
</dbReference>
<keyword evidence="2 4" id="KW-0560">Oxidoreductase</keyword>
<dbReference type="FunFam" id="3.40.605.10:FF:000026">
    <property type="entry name" value="Aldehyde dehydrogenase, putative"/>
    <property type="match status" value="1"/>
</dbReference>
<comment type="similarity">
    <text evidence="1 4">Belongs to the aldehyde dehydrogenase family.</text>
</comment>
<dbReference type="InterPro" id="IPR029510">
    <property type="entry name" value="Ald_DH_CS_GLU"/>
</dbReference>
<keyword evidence="7" id="KW-1185">Reference proteome</keyword>
<dbReference type="InterPro" id="IPR015590">
    <property type="entry name" value="Aldehyde_DH_dom"/>
</dbReference>
<feature type="domain" description="Aldehyde dehydrogenase" evidence="5">
    <location>
        <begin position="15"/>
        <end position="482"/>
    </location>
</feature>
<evidence type="ECO:0000256" key="1">
    <source>
        <dbReference type="ARBA" id="ARBA00009986"/>
    </source>
</evidence>
<dbReference type="AlphaFoldDB" id="A0A920C6A0"/>
<dbReference type="EMBL" id="BORP01000001">
    <property type="protein sequence ID" value="GIO25482.1"/>
    <property type="molecule type" value="Genomic_DNA"/>
</dbReference>
<dbReference type="SUPFAM" id="SSF53720">
    <property type="entry name" value="ALDH-like"/>
    <property type="match status" value="1"/>
</dbReference>
<feature type="active site" evidence="3">
    <location>
        <position position="255"/>
    </location>
</feature>
<evidence type="ECO:0000259" key="5">
    <source>
        <dbReference type="Pfam" id="PF00171"/>
    </source>
</evidence>
<evidence type="ECO:0000256" key="2">
    <source>
        <dbReference type="ARBA" id="ARBA00023002"/>
    </source>
</evidence>
<evidence type="ECO:0000256" key="4">
    <source>
        <dbReference type="RuleBase" id="RU003345"/>
    </source>
</evidence>